<dbReference type="PANTHER" id="PTHR11439">
    <property type="entry name" value="GAG-POL-RELATED RETROTRANSPOSON"/>
    <property type="match status" value="1"/>
</dbReference>
<feature type="domain" description="Reverse transcriptase Ty1/copia-type" evidence="1">
    <location>
        <begin position="3"/>
        <end position="196"/>
    </location>
</feature>
<dbReference type="AlphaFoldDB" id="A0AAV1T6R3"/>
<evidence type="ECO:0000259" key="1">
    <source>
        <dbReference type="Pfam" id="PF07727"/>
    </source>
</evidence>
<organism evidence="2 3">
    <name type="scientific">Peronospora matthiolae</name>
    <dbReference type="NCBI Taxonomy" id="2874970"/>
    <lineage>
        <taxon>Eukaryota</taxon>
        <taxon>Sar</taxon>
        <taxon>Stramenopiles</taxon>
        <taxon>Oomycota</taxon>
        <taxon>Peronosporomycetes</taxon>
        <taxon>Peronosporales</taxon>
        <taxon>Peronosporaceae</taxon>
        <taxon>Peronospora</taxon>
    </lineage>
</organism>
<dbReference type="Pfam" id="PF07727">
    <property type="entry name" value="RVT_2"/>
    <property type="match status" value="1"/>
</dbReference>
<proteinExistence type="predicted"/>
<name>A0AAV1T6R3_9STRA</name>
<dbReference type="CDD" id="cd09272">
    <property type="entry name" value="RNase_HI_RT_Ty1"/>
    <property type="match status" value="1"/>
</dbReference>
<protein>
    <recommendedName>
        <fullName evidence="1">Reverse transcriptase Ty1/copia-type domain-containing protein</fullName>
    </recommendedName>
</protein>
<comment type="caution">
    <text evidence="2">The sequence shown here is derived from an EMBL/GenBank/DDBJ whole genome shotgun (WGS) entry which is preliminary data.</text>
</comment>
<accession>A0AAV1T6R3</accession>
<dbReference type="PANTHER" id="PTHR11439:SF440">
    <property type="entry name" value="INTEGRASE CATALYTIC DOMAIN-CONTAINING PROTEIN"/>
    <property type="match status" value="1"/>
</dbReference>
<gene>
    <name evidence="2" type="ORF">PM001_LOCUS3196</name>
</gene>
<dbReference type="Proteomes" id="UP001162060">
    <property type="component" value="Unassembled WGS sequence"/>
</dbReference>
<reference evidence="2" key="1">
    <citation type="submission" date="2024-01" db="EMBL/GenBank/DDBJ databases">
        <authorList>
            <person name="Webb A."/>
        </authorList>
    </citation>
    <scope>NUCLEOTIDE SEQUENCE</scope>
    <source>
        <strain evidence="2">Pm1</strain>
    </source>
</reference>
<dbReference type="InterPro" id="IPR013103">
    <property type="entry name" value="RVT_2"/>
</dbReference>
<dbReference type="EMBL" id="CAKLBY020000030">
    <property type="protein sequence ID" value="CAK7905844.1"/>
    <property type="molecule type" value="Genomic_DNA"/>
</dbReference>
<sequence>MDLVTVKLILVLSKRWNVPARHGDIPNAYVKAEKEEHLDIFMKVPKGMQIIKEELQGFGMESPGEVALLLKKSLYRLKQAGRLWSKLLHSKLTENGYKQCTTDICLYYKHQGQEWTIVGVYVDDLLVTGTKQCAVDEFFAGMETLSIKDLGVVQKFLGLRISLDDTQGYILDQEVMIDVLLRDFKLESANGVRTPIRDECNDDNKDDVDCLPARGASSEPSLSAFRSLVGSLLWIARCTRPDICFAVHKATRQTHKPTTKDWKIAKRIARYLKATKNLRLHLNGNGPTQQNVKIECWSDADFAADKADRRELLGVRELLLELKLQVCMPMPMWMDNQAAIKQLEAEKSTTSAKHVDIRFKFICHYAREGIVVPKYVKTESMMADVLTKSLPAPRMEELRKMFNLRTIQAEVEEEC</sequence>
<evidence type="ECO:0000313" key="3">
    <source>
        <dbReference type="Proteomes" id="UP001162060"/>
    </source>
</evidence>
<evidence type="ECO:0000313" key="2">
    <source>
        <dbReference type="EMBL" id="CAK7905844.1"/>
    </source>
</evidence>